<name>A0A2H0WZ61_9BACT</name>
<organism evidence="2 3">
    <name type="scientific">Candidatus Collierbacteria bacterium CG09_land_8_20_14_0_10_46_12</name>
    <dbReference type="NCBI Taxonomy" id="1974533"/>
    <lineage>
        <taxon>Bacteria</taxon>
        <taxon>Candidatus Collieribacteriota</taxon>
    </lineage>
</organism>
<evidence type="ECO:0000256" key="1">
    <source>
        <dbReference type="SAM" id="MobiDB-lite"/>
    </source>
</evidence>
<accession>A0A2H0WZ61</accession>
<dbReference type="Proteomes" id="UP000229574">
    <property type="component" value="Unassembled WGS sequence"/>
</dbReference>
<feature type="region of interest" description="Disordered" evidence="1">
    <location>
        <begin position="43"/>
        <end position="71"/>
    </location>
</feature>
<dbReference type="AlphaFoldDB" id="A0A2H0WZ61"/>
<evidence type="ECO:0000313" key="2">
    <source>
        <dbReference type="EMBL" id="PIS17881.1"/>
    </source>
</evidence>
<evidence type="ECO:0000313" key="3">
    <source>
        <dbReference type="Proteomes" id="UP000229574"/>
    </source>
</evidence>
<dbReference type="EMBL" id="PEYY01000090">
    <property type="protein sequence ID" value="PIS17881.1"/>
    <property type="molecule type" value="Genomic_DNA"/>
</dbReference>
<proteinExistence type="predicted"/>
<gene>
    <name evidence="2" type="ORF">COT54_02270</name>
</gene>
<comment type="caution">
    <text evidence="2">The sequence shown here is derived from an EMBL/GenBank/DDBJ whole genome shotgun (WGS) entry which is preliminary data.</text>
</comment>
<feature type="compositionally biased region" description="Pro residues" evidence="1">
    <location>
        <begin position="51"/>
        <end position="65"/>
    </location>
</feature>
<protein>
    <submittedName>
        <fullName evidence="2">Uncharacterized protein</fullName>
    </submittedName>
</protein>
<sequence>MKSFVTGLLTIIALGIIGYFVFRFTTGLMSSINPSPSSSAIALASADPTPTSTPKPTASPLPTTPPTVKGVSTVKTTTTTTSHLTLTLVKTSTCPISYMTEVKDIKGPLTLKYKLEGNTSFGITIWAKDGNELLKNTTYSGNSGQITTISGVDYMKIRVESKSCAGNNDNWLTLTAER</sequence>
<reference evidence="3" key="1">
    <citation type="submission" date="2017-09" db="EMBL/GenBank/DDBJ databases">
        <title>Depth-based differentiation of microbial function through sediment-hosted aquifers and enrichment of novel symbionts in the deep terrestrial subsurface.</title>
        <authorList>
            <person name="Probst A.J."/>
            <person name="Ladd B."/>
            <person name="Jarett J.K."/>
            <person name="Geller-Mcgrath D.E."/>
            <person name="Sieber C.M.K."/>
            <person name="Emerson J.B."/>
            <person name="Anantharaman K."/>
            <person name="Thomas B.C."/>
            <person name="Malmstrom R."/>
            <person name="Stieglmeier M."/>
            <person name="Klingl A."/>
            <person name="Woyke T."/>
            <person name="Ryan C.M."/>
            <person name="Banfield J.F."/>
        </authorList>
    </citation>
    <scope>NUCLEOTIDE SEQUENCE [LARGE SCALE GENOMIC DNA]</scope>
</reference>